<proteinExistence type="predicted"/>
<protein>
    <recommendedName>
        <fullName evidence="3">UBC core domain-containing protein</fullName>
    </recommendedName>
</protein>
<dbReference type="Proteomes" id="UP000703295">
    <property type="component" value="Unassembled WGS sequence"/>
</dbReference>
<keyword evidence="2" id="KW-1185">Reference proteome</keyword>
<name>A0ABS2EWC3_9BACE</name>
<dbReference type="SUPFAM" id="SSF54495">
    <property type="entry name" value="UBC-like"/>
    <property type="match status" value="1"/>
</dbReference>
<accession>A0ABS2EWC3</accession>
<evidence type="ECO:0008006" key="3">
    <source>
        <dbReference type="Google" id="ProtNLM"/>
    </source>
</evidence>
<dbReference type="EMBL" id="JACJJW010000022">
    <property type="protein sequence ID" value="MBM6758868.1"/>
    <property type="molecule type" value="Genomic_DNA"/>
</dbReference>
<dbReference type="RefSeq" id="WP_204476042.1">
    <property type="nucleotide sequence ID" value="NZ_JACJJW010000022.1"/>
</dbReference>
<sequence>MQTHSTNWQDFSAQQLNGRNRRLLHEWIQLDQTFAKRDKIEYQIIKRNTQGLPIVYLITYHISSISGVEYVEQLNEPGISNSPLFASTFYMRISLPENYPCVDAPAEFYFLTCDKEGHPLPHPWHPNIRYFGDFAGRVCLNTPDSYSSLAWCVERIGHYLSYDRYHAIQEPPYPEDLKVAEWVIKQGEPKGWIYFNQQPSLK</sequence>
<comment type="caution">
    <text evidence="1">The sequence shown here is derived from an EMBL/GenBank/DDBJ whole genome shotgun (WGS) entry which is preliminary data.</text>
</comment>
<dbReference type="InterPro" id="IPR016135">
    <property type="entry name" value="UBQ-conjugating_enzyme/RWD"/>
</dbReference>
<evidence type="ECO:0000313" key="1">
    <source>
        <dbReference type="EMBL" id="MBM6758868.1"/>
    </source>
</evidence>
<evidence type="ECO:0000313" key="2">
    <source>
        <dbReference type="Proteomes" id="UP000703295"/>
    </source>
</evidence>
<organism evidence="1 2">
    <name type="scientific">Bacteroides mediterraneensis</name>
    <dbReference type="NCBI Taxonomy" id="1841856"/>
    <lineage>
        <taxon>Bacteria</taxon>
        <taxon>Pseudomonadati</taxon>
        <taxon>Bacteroidota</taxon>
        <taxon>Bacteroidia</taxon>
        <taxon>Bacteroidales</taxon>
        <taxon>Bacteroidaceae</taxon>
        <taxon>Bacteroides</taxon>
    </lineage>
</organism>
<reference evidence="1 2" key="1">
    <citation type="journal article" date="2021" name="Sci. Rep.">
        <title>The distribution of antibiotic resistance genes in chicken gut microbiota commensals.</title>
        <authorList>
            <person name="Juricova H."/>
            <person name="Matiasovicova J."/>
            <person name="Kubasova T."/>
            <person name="Cejkova D."/>
            <person name="Rychlik I."/>
        </authorList>
    </citation>
    <scope>NUCLEOTIDE SEQUENCE [LARGE SCALE GENOMIC DNA]</scope>
    <source>
        <strain evidence="1 2">An801</strain>
    </source>
</reference>
<gene>
    <name evidence="1" type="ORF">H6A31_09295</name>
</gene>